<dbReference type="GO" id="GO:0016020">
    <property type="term" value="C:membrane"/>
    <property type="evidence" value="ECO:0007669"/>
    <property type="project" value="UniProtKB-SubCell"/>
</dbReference>
<dbReference type="Gene3D" id="3.20.20.100">
    <property type="entry name" value="NADP-dependent oxidoreductase domain"/>
    <property type="match status" value="1"/>
</dbReference>
<dbReference type="InterPro" id="IPR023210">
    <property type="entry name" value="NADP_OxRdtase_dom"/>
</dbReference>
<comment type="subcellular location">
    <subcellularLocation>
        <location evidence="1">Membrane</location>
        <topology evidence="1">Multi-pass membrane protein</topology>
    </subcellularLocation>
</comment>
<dbReference type="Pfam" id="PF04479">
    <property type="entry name" value="RTA1"/>
    <property type="match status" value="1"/>
</dbReference>
<feature type="transmembrane region" description="Helical" evidence="6">
    <location>
        <begin position="207"/>
        <end position="224"/>
    </location>
</feature>
<feature type="transmembrane region" description="Helical" evidence="6">
    <location>
        <begin position="162"/>
        <end position="181"/>
    </location>
</feature>
<accession>A0AAD9S9W1</accession>
<keyword evidence="9" id="KW-1185">Reference proteome</keyword>
<organism evidence="8 9">
    <name type="scientific">Phomopsis amygdali</name>
    <name type="common">Fusicoccum amygdali</name>
    <dbReference type="NCBI Taxonomy" id="1214568"/>
    <lineage>
        <taxon>Eukaryota</taxon>
        <taxon>Fungi</taxon>
        <taxon>Dikarya</taxon>
        <taxon>Ascomycota</taxon>
        <taxon>Pezizomycotina</taxon>
        <taxon>Sordariomycetes</taxon>
        <taxon>Sordariomycetidae</taxon>
        <taxon>Diaporthales</taxon>
        <taxon>Diaporthaceae</taxon>
        <taxon>Diaporthe</taxon>
    </lineage>
</organism>
<feature type="domain" description="NADP-dependent oxidoreductase" evidence="7">
    <location>
        <begin position="289"/>
        <end position="585"/>
    </location>
</feature>
<evidence type="ECO:0000256" key="3">
    <source>
        <dbReference type="ARBA" id="ARBA00022989"/>
    </source>
</evidence>
<comment type="caution">
    <text evidence="8">The sequence shown here is derived from an EMBL/GenBank/DDBJ whole genome shotgun (WGS) entry which is preliminary data.</text>
</comment>
<dbReference type="SUPFAM" id="SSF51430">
    <property type="entry name" value="NAD(P)-linked oxidoreductase"/>
    <property type="match status" value="1"/>
</dbReference>
<evidence type="ECO:0000313" key="9">
    <source>
        <dbReference type="Proteomes" id="UP001265746"/>
    </source>
</evidence>
<keyword evidence="3 6" id="KW-1133">Transmembrane helix</keyword>
<feature type="transmembrane region" description="Helical" evidence="6">
    <location>
        <begin position="244"/>
        <end position="263"/>
    </location>
</feature>
<feature type="transmembrane region" description="Helical" evidence="6">
    <location>
        <begin position="51"/>
        <end position="68"/>
    </location>
</feature>
<dbReference type="PANTHER" id="PTHR31465:SF17">
    <property type="entry name" value="DOMAIN PROTEIN, PUTATIVE (AFU_ORTHOLOGUE AFUA_5G09900)-RELATED"/>
    <property type="match status" value="1"/>
</dbReference>
<dbReference type="EMBL" id="JAUJFL010000005">
    <property type="protein sequence ID" value="KAK2602994.1"/>
    <property type="molecule type" value="Genomic_DNA"/>
</dbReference>
<dbReference type="InterPro" id="IPR036812">
    <property type="entry name" value="NAD(P)_OxRdtase_dom_sf"/>
</dbReference>
<evidence type="ECO:0000256" key="4">
    <source>
        <dbReference type="ARBA" id="ARBA00023002"/>
    </source>
</evidence>
<sequence>MDIVFNQHANGTVDIEYFQHTPSKEAGLAFLSIFAVATVVHVGYMFFFRSWCFIPMILGGICEAFGYYGRFMAHSEPKKIGPWIMQAMLLLCAPPLLAGSIYMSLGRLITALDASRFSLIRPGILTKVYVLIDTLAFMSQLGGVGVQASGDANLMAIGKKCILGGLIFQEVALAFFTYIAVRVQAKLAREPTDVALGIGHLLRWRRFFWVMYIATGLLMLRNLMRLIEFAQGPLGTIASNEAFVYVFDAVPMALVMIAPLVFYPARLTRVALNSEYKVTTIAGKPIGPVGFGLLGFTKPWDMTEFEDAIKVMKAALEQGANFWNGLTAKQGIFYGTPETNSLHLLKYYFTRYPEDADKVVLVIKGAYDRFTDTPQGSPEAIRASVDEALRVLDGTKKIDVFQMGRVDPKVPIETSVRALAELVTEGKIGAVGLSEVGAETIRRAAAVSEIAAVEIELSLFSTHVLSNGVADACHELGIALVAYSPVSRGWLTGEIRKPEDIAENDFRRHLPRFQPGAFEQNFKLVEAVEKIAERKGASVAQIAMAWVRRQGAIPIPGSRKVERVVENCQDVDLSEDDLAEIQKLLDSLPIAGGRYPASHERLLNQ</sequence>
<dbReference type="Pfam" id="PF00248">
    <property type="entry name" value="Aldo_ket_red"/>
    <property type="match status" value="1"/>
</dbReference>
<keyword evidence="2 6" id="KW-0812">Transmembrane</keyword>
<dbReference type="GO" id="GO:0016491">
    <property type="term" value="F:oxidoreductase activity"/>
    <property type="evidence" value="ECO:0007669"/>
    <property type="project" value="UniProtKB-KW"/>
</dbReference>
<evidence type="ECO:0000256" key="1">
    <source>
        <dbReference type="ARBA" id="ARBA00004141"/>
    </source>
</evidence>
<keyword evidence="5 6" id="KW-0472">Membrane</keyword>
<feature type="transmembrane region" description="Helical" evidence="6">
    <location>
        <begin position="26"/>
        <end position="44"/>
    </location>
</feature>
<evidence type="ECO:0000256" key="2">
    <source>
        <dbReference type="ARBA" id="ARBA00022692"/>
    </source>
</evidence>
<evidence type="ECO:0000256" key="5">
    <source>
        <dbReference type="ARBA" id="ARBA00023136"/>
    </source>
</evidence>
<evidence type="ECO:0000256" key="6">
    <source>
        <dbReference type="SAM" id="Phobius"/>
    </source>
</evidence>
<name>A0AAD9S9W1_PHOAM</name>
<dbReference type="InterPro" id="IPR007568">
    <property type="entry name" value="RTA1"/>
</dbReference>
<dbReference type="Proteomes" id="UP001265746">
    <property type="component" value="Unassembled WGS sequence"/>
</dbReference>
<keyword evidence="4" id="KW-0560">Oxidoreductase</keyword>
<evidence type="ECO:0000313" key="8">
    <source>
        <dbReference type="EMBL" id="KAK2602994.1"/>
    </source>
</evidence>
<dbReference type="AlphaFoldDB" id="A0AAD9S9W1"/>
<proteinExistence type="predicted"/>
<evidence type="ECO:0000259" key="7">
    <source>
        <dbReference type="Pfam" id="PF00248"/>
    </source>
</evidence>
<dbReference type="PANTHER" id="PTHR31465">
    <property type="entry name" value="PROTEIN RTA1-RELATED"/>
    <property type="match status" value="1"/>
</dbReference>
<protein>
    <recommendedName>
        <fullName evidence="7">NADP-dependent oxidoreductase domain-containing protein</fullName>
    </recommendedName>
</protein>
<feature type="transmembrane region" description="Helical" evidence="6">
    <location>
        <begin position="80"/>
        <end position="103"/>
    </location>
</feature>
<reference evidence="8" key="1">
    <citation type="submission" date="2023-06" db="EMBL/GenBank/DDBJ databases">
        <authorList>
            <person name="Noh H."/>
        </authorList>
    </citation>
    <scope>NUCLEOTIDE SEQUENCE</scope>
    <source>
        <strain evidence="8">DUCC20226</strain>
    </source>
</reference>
<gene>
    <name evidence="8" type="ORF">N8I77_009485</name>
</gene>
<dbReference type="CDD" id="cd19077">
    <property type="entry name" value="AKR_AKR8A1-2"/>
    <property type="match status" value="1"/>
</dbReference>